<protein>
    <recommendedName>
        <fullName evidence="11">UDP-D-xylose:beta-D-glucoside alpha-1,3-D-xylosyltransferase</fullName>
        <ecNumber evidence="11">2.4.2.42</ecNumber>
    </recommendedName>
</protein>
<dbReference type="AlphaFoldDB" id="A0A7R8WCQ4"/>
<comment type="catalytic activity">
    <reaction evidence="12">
        <text>3-O-(beta-D-glucosyl)-L-seryl-[EGF-like domain protein] + UDP-alpha-D-xylose = 3-O-[alpha-D-xylosyl-(1-&gt;3)-beta-D-glucosyl]-L-seryl-[EGF-like domain protein] + UDP + H(+)</text>
        <dbReference type="Rhea" id="RHEA:56064"/>
        <dbReference type="Rhea" id="RHEA-COMP:14610"/>
        <dbReference type="Rhea" id="RHEA-COMP:14611"/>
        <dbReference type="ChEBI" id="CHEBI:15378"/>
        <dbReference type="ChEBI" id="CHEBI:57632"/>
        <dbReference type="ChEBI" id="CHEBI:58223"/>
        <dbReference type="ChEBI" id="CHEBI:140575"/>
        <dbReference type="ChEBI" id="CHEBI:140576"/>
        <dbReference type="EC" id="2.4.2.42"/>
    </reaction>
</comment>
<dbReference type="GO" id="GO:0016266">
    <property type="term" value="P:protein O-linked glycosylation via N-acetyl-galactosamine"/>
    <property type="evidence" value="ECO:0007669"/>
    <property type="project" value="TreeGrafter"/>
</dbReference>
<dbReference type="PANTHER" id="PTHR46012:SF2">
    <property type="entry name" value="IP22168P"/>
    <property type="match status" value="1"/>
</dbReference>
<comment type="subcellular location">
    <subcellularLocation>
        <location evidence="1">Membrane</location>
        <topology evidence="1">Single-pass type II membrane protein</topology>
    </subcellularLocation>
</comment>
<evidence type="ECO:0000313" key="13">
    <source>
        <dbReference type="EMBL" id="CAD7226390.1"/>
    </source>
</evidence>
<keyword evidence="7" id="KW-1133">Transmembrane helix</keyword>
<keyword evidence="5" id="KW-0812">Transmembrane</keyword>
<dbReference type="PANTHER" id="PTHR46012">
    <property type="entry name" value="IP22168P"/>
    <property type="match status" value="1"/>
</dbReference>
<evidence type="ECO:0000256" key="1">
    <source>
        <dbReference type="ARBA" id="ARBA00004606"/>
    </source>
</evidence>
<evidence type="ECO:0000256" key="8">
    <source>
        <dbReference type="ARBA" id="ARBA00023136"/>
    </source>
</evidence>
<dbReference type="EC" id="2.4.2.42" evidence="11"/>
<sequence>MKWRSGCRRLNFMSVVWRCSVILLLLGLGVWLSRGGGGEVCKTPVHPFRYTSSSSSVPGDQPSKGIVLVFVACGNRTKETLVLLNSVLLFRSDPQTQVHVVAFTELEQVELFRESLQKVMKSSTVSLEVRPVDFSHALIPKSSKTDWKNLFKRCASQRLFLPEVLEDVDAVLYVDTDVLFLSPIEEIWEYFQRFNDSQLASASPEHEDVAVSWYSRFARHPFFGETGINSGVMLMNLTRMRNRKTRVYFNEFYAEYRSQLAWGDQDLLNILFYYHPEWLFLLPCHWNYRPDHCMYMSVCASAETEGKQPAFQVLYDVISSAETPRESLQRLQAALNQLKDSAGSDAIGGTCSVIPELFTKQLQRGHFAD</sequence>
<evidence type="ECO:0000256" key="7">
    <source>
        <dbReference type="ARBA" id="ARBA00022989"/>
    </source>
</evidence>
<organism evidence="13">
    <name type="scientific">Cyprideis torosa</name>
    <dbReference type="NCBI Taxonomy" id="163714"/>
    <lineage>
        <taxon>Eukaryota</taxon>
        <taxon>Metazoa</taxon>
        <taxon>Ecdysozoa</taxon>
        <taxon>Arthropoda</taxon>
        <taxon>Crustacea</taxon>
        <taxon>Oligostraca</taxon>
        <taxon>Ostracoda</taxon>
        <taxon>Podocopa</taxon>
        <taxon>Podocopida</taxon>
        <taxon>Cytherocopina</taxon>
        <taxon>Cytheroidea</taxon>
        <taxon>Cytherideidae</taxon>
        <taxon>Cyprideis</taxon>
    </lineage>
</organism>
<dbReference type="InterPro" id="IPR051993">
    <property type="entry name" value="Glycosyltransferase_8"/>
</dbReference>
<keyword evidence="8" id="KW-0472">Membrane</keyword>
<dbReference type="GO" id="GO:0016020">
    <property type="term" value="C:membrane"/>
    <property type="evidence" value="ECO:0007669"/>
    <property type="project" value="UniProtKB-SubCell"/>
</dbReference>
<reference evidence="13" key="1">
    <citation type="submission" date="2020-11" db="EMBL/GenBank/DDBJ databases">
        <authorList>
            <person name="Tran Van P."/>
        </authorList>
    </citation>
    <scope>NUCLEOTIDE SEQUENCE</scope>
</reference>
<dbReference type="Pfam" id="PF01501">
    <property type="entry name" value="Glyco_transf_8"/>
    <property type="match status" value="1"/>
</dbReference>
<evidence type="ECO:0000256" key="9">
    <source>
        <dbReference type="ARBA" id="ARBA00023180"/>
    </source>
</evidence>
<dbReference type="Gene3D" id="3.90.550.10">
    <property type="entry name" value="Spore Coat Polysaccharide Biosynthesis Protein SpsA, Chain A"/>
    <property type="match status" value="1"/>
</dbReference>
<gene>
    <name evidence="13" type="ORF">CTOB1V02_LOCUS4308</name>
</gene>
<dbReference type="EMBL" id="OB660817">
    <property type="protein sequence ID" value="CAD7226390.1"/>
    <property type="molecule type" value="Genomic_DNA"/>
</dbReference>
<evidence type="ECO:0000256" key="12">
    <source>
        <dbReference type="ARBA" id="ARBA00049181"/>
    </source>
</evidence>
<proteinExistence type="inferred from homology"/>
<evidence type="ECO:0000256" key="11">
    <source>
        <dbReference type="ARBA" id="ARBA00038854"/>
    </source>
</evidence>
<comment type="similarity">
    <text evidence="2">Belongs to the glycosyltransferase 8 family.</text>
</comment>
<keyword evidence="6" id="KW-0735">Signal-anchor</keyword>
<dbReference type="InterPro" id="IPR002495">
    <property type="entry name" value="Glyco_trans_8"/>
</dbReference>
<dbReference type="SUPFAM" id="SSF53448">
    <property type="entry name" value="Nucleotide-diphospho-sugar transferases"/>
    <property type="match status" value="1"/>
</dbReference>
<keyword evidence="4" id="KW-0808">Transferase</keyword>
<dbReference type="GO" id="GO:0140563">
    <property type="term" value="F:UDP-D-xylose:beta-D-glucoside alpha-1,3-D-xylosyltransferase activity"/>
    <property type="evidence" value="ECO:0007669"/>
    <property type="project" value="UniProtKB-EC"/>
</dbReference>
<dbReference type="InterPro" id="IPR029044">
    <property type="entry name" value="Nucleotide-diphossugar_trans"/>
</dbReference>
<evidence type="ECO:0000256" key="5">
    <source>
        <dbReference type="ARBA" id="ARBA00022692"/>
    </source>
</evidence>
<evidence type="ECO:0000256" key="2">
    <source>
        <dbReference type="ARBA" id="ARBA00006351"/>
    </source>
</evidence>
<evidence type="ECO:0000256" key="10">
    <source>
        <dbReference type="ARBA" id="ARBA00037301"/>
    </source>
</evidence>
<accession>A0A7R8WCQ4</accession>
<dbReference type="OrthoDB" id="6238971at2759"/>
<name>A0A7R8WCQ4_9CRUS</name>
<evidence type="ECO:0000256" key="6">
    <source>
        <dbReference type="ARBA" id="ARBA00022968"/>
    </source>
</evidence>
<evidence type="ECO:0000256" key="4">
    <source>
        <dbReference type="ARBA" id="ARBA00022679"/>
    </source>
</evidence>
<comment type="function">
    <text evidence="10">Glycosyltransferase which elongates the O-linked glucose attached to EGF-like repeats in the extracellular domain of Notch proteins by catalyzing the addition of xylose.</text>
</comment>
<keyword evidence="9" id="KW-0325">Glycoprotein</keyword>
<keyword evidence="3" id="KW-0328">Glycosyltransferase</keyword>
<evidence type="ECO:0000256" key="3">
    <source>
        <dbReference type="ARBA" id="ARBA00022676"/>
    </source>
</evidence>